<comment type="caution">
    <text evidence="1">The sequence shown here is derived from an EMBL/GenBank/DDBJ whole genome shotgun (WGS) entry which is preliminary data.</text>
</comment>
<protein>
    <recommendedName>
        <fullName evidence="3">Dockerin type 1</fullName>
    </recommendedName>
</protein>
<evidence type="ECO:0000313" key="1">
    <source>
        <dbReference type="EMBL" id="KAK0732363.1"/>
    </source>
</evidence>
<organism evidence="1 2">
    <name type="scientific">Apiosordaria backusii</name>
    <dbReference type="NCBI Taxonomy" id="314023"/>
    <lineage>
        <taxon>Eukaryota</taxon>
        <taxon>Fungi</taxon>
        <taxon>Dikarya</taxon>
        <taxon>Ascomycota</taxon>
        <taxon>Pezizomycotina</taxon>
        <taxon>Sordariomycetes</taxon>
        <taxon>Sordariomycetidae</taxon>
        <taxon>Sordariales</taxon>
        <taxon>Lasiosphaeriaceae</taxon>
        <taxon>Apiosordaria</taxon>
    </lineage>
</organism>
<dbReference type="Proteomes" id="UP001172159">
    <property type="component" value="Unassembled WGS sequence"/>
</dbReference>
<reference evidence="1" key="1">
    <citation type="submission" date="2023-06" db="EMBL/GenBank/DDBJ databases">
        <title>Genome-scale phylogeny and comparative genomics of the fungal order Sordariales.</title>
        <authorList>
            <consortium name="Lawrence Berkeley National Laboratory"/>
            <person name="Hensen N."/>
            <person name="Bonometti L."/>
            <person name="Westerberg I."/>
            <person name="Brannstrom I.O."/>
            <person name="Guillou S."/>
            <person name="Cros-Aarteil S."/>
            <person name="Calhoun S."/>
            <person name="Haridas S."/>
            <person name="Kuo A."/>
            <person name="Mondo S."/>
            <person name="Pangilinan J."/>
            <person name="Riley R."/>
            <person name="Labutti K."/>
            <person name="Andreopoulos B."/>
            <person name="Lipzen A."/>
            <person name="Chen C."/>
            <person name="Yanf M."/>
            <person name="Daum C."/>
            <person name="Ng V."/>
            <person name="Clum A."/>
            <person name="Steindorff A."/>
            <person name="Ohm R."/>
            <person name="Martin F."/>
            <person name="Silar P."/>
            <person name="Natvig D."/>
            <person name="Lalanne C."/>
            <person name="Gautier V."/>
            <person name="Ament-Velasquez S.L."/>
            <person name="Kruys A."/>
            <person name="Hutchinson M.I."/>
            <person name="Powell A.J."/>
            <person name="Barry K."/>
            <person name="Miller A.N."/>
            <person name="Grigoriev I.V."/>
            <person name="Debuchy R."/>
            <person name="Gladieux P."/>
            <person name="Thoren M.H."/>
            <person name="Johannesson H."/>
        </authorList>
    </citation>
    <scope>NUCLEOTIDE SEQUENCE</scope>
    <source>
        <strain evidence="1">CBS 540.89</strain>
    </source>
</reference>
<dbReference type="EMBL" id="JAUKTV010000008">
    <property type="protein sequence ID" value="KAK0732363.1"/>
    <property type="molecule type" value="Genomic_DNA"/>
</dbReference>
<evidence type="ECO:0008006" key="3">
    <source>
        <dbReference type="Google" id="ProtNLM"/>
    </source>
</evidence>
<name>A0AA40EEI0_9PEZI</name>
<evidence type="ECO:0000313" key="2">
    <source>
        <dbReference type="Proteomes" id="UP001172159"/>
    </source>
</evidence>
<proteinExistence type="predicted"/>
<dbReference type="AlphaFoldDB" id="A0AA40EEI0"/>
<sequence>MFSSPTYTVLGPDPTNRKCRINCYAFQQDAIISFQGWQYAAFYSPLGEDTLEPVYVHLARRQLGLKTPPSVSSGDGDWEVLVFLDYPQTVDDGHNTVQIGISPGDGTIHLSYDHHCDVLRYRYSCRNLALKPTEFSWTSSNFTTTLDYLPGLPASHKPFHYVTYPRFCAADSDLLFTLRDGKAGLGNDHLYIYSSASGHYSYIGQHLTGIQSNPYIHGLSYRAGNLHLTWVYRGFVHYDGWDDLADTKHKQQAGPNGAENNHDLCYCYSDDLGKTWKNGQGKVIASGDLGTNTVDNNSEGIVAFRIPKGLRLTNQESQVADLDGGVHVLNRNSVPVGPGSSDGTITHWKHYYKAPGDSGNWTERALRPVYGSTRGRLAVGKTGDLFIILPDGEKGHMYIERVTKSSGYTAREALWFREGLWGEPLVDQARLENDNILSLMVLAGTEVLGQPPRNRNVVVLDFKL</sequence>
<gene>
    <name evidence="1" type="ORF">B0T21DRAFT_384678</name>
</gene>
<accession>A0AA40EEI0</accession>
<keyword evidence="2" id="KW-1185">Reference proteome</keyword>
<dbReference type="Pfam" id="PF15892">
    <property type="entry name" value="BNR_4"/>
    <property type="match status" value="1"/>
</dbReference>